<keyword evidence="3" id="KW-0811">Translocation</keyword>
<dbReference type="EMBL" id="JAVLSF010000643">
    <property type="protein sequence ID" value="MDR9778273.1"/>
    <property type="molecule type" value="Genomic_DNA"/>
</dbReference>
<sequence length="70" mass="8125">TGTADTEASEFKQIYNLDVVIIPTHRPMVRKDNNDLIFLNRDGKYNAIIEEIKREYDLNTIDDELGNNIK</sequence>
<dbReference type="Proteomes" id="UP001268610">
    <property type="component" value="Unassembled WGS sequence"/>
</dbReference>
<evidence type="ECO:0000256" key="2">
    <source>
        <dbReference type="ARBA" id="ARBA00022927"/>
    </source>
</evidence>
<feature type="non-terminal residue" evidence="5">
    <location>
        <position position="1"/>
    </location>
</feature>
<dbReference type="AlphaFoldDB" id="A0AAJ2H622"/>
<comment type="caution">
    <text evidence="5">The sequence shown here is derived from an EMBL/GenBank/DDBJ whole genome shotgun (WGS) entry which is preliminary data.</text>
</comment>
<protein>
    <recommendedName>
        <fullName evidence="4">SecA family profile domain-containing protein</fullName>
    </recommendedName>
</protein>
<evidence type="ECO:0000259" key="4">
    <source>
        <dbReference type="PROSITE" id="PS51196"/>
    </source>
</evidence>
<dbReference type="GO" id="GO:0006886">
    <property type="term" value="P:intracellular protein transport"/>
    <property type="evidence" value="ECO:0007669"/>
    <property type="project" value="InterPro"/>
</dbReference>
<evidence type="ECO:0000313" key="6">
    <source>
        <dbReference type="Proteomes" id="UP001268610"/>
    </source>
</evidence>
<dbReference type="Gene3D" id="3.40.50.300">
    <property type="entry name" value="P-loop containing nucleotide triphosphate hydrolases"/>
    <property type="match status" value="1"/>
</dbReference>
<feature type="domain" description="SecA family profile" evidence="4">
    <location>
        <begin position="1"/>
        <end position="70"/>
    </location>
</feature>
<keyword evidence="2" id="KW-0813">Transport</keyword>
<keyword evidence="1" id="KW-1003">Cell membrane</keyword>
<accession>A0AAJ2H622</accession>
<dbReference type="GO" id="GO:0031522">
    <property type="term" value="C:cell envelope Sec protein transport complex"/>
    <property type="evidence" value="ECO:0007669"/>
    <property type="project" value="TreeGrafter"/>
</dbReference>
<dbReference type="PANTHER" id="PTHR30612">
    <property type="entry name" value="SECA INNER MEMBRANE COMPONENT OF SEC PROTEIN SECRETION SYSTEM"/>
    <property type="match status" value="1"/>
</dbReference>
<evidence type="ECO:0000256" key="3">
    <source>
        <dbReference type="ARBA" id="ARBA00023010"/>
    </source>
</evidence>
<dbReference type="GO" id="GO:0043952">
    <property type="term" value="P:protein transport by the Sec complex"/>
    <property type="evidence" value="ECO:0007669"/>
    <property type="project" value="TreeGrafter"/>
</dbReference>
<dbReference type="GO" id="GO:0005524">
    <property type="term" value="F:ATP binding"/>
    <property type="evidence" value="ECO:0007669"/>
    <property type="project" value="InterPro"/>
</dbReference>
<dbReference type="PANTHER" id="PTHR30612:SF0">
    <property type="entry name" value="CHLOROPLAST PROTEIN-TRANSPORTING ATPASE"/>
    <property type="match status" value="1"/>
</dbReference>
<reference evidence="5" key="1">
    <citation type="submission" date="2023-04" db="EMBL/GenBank/DDBJ databases">
        <title>Genomic characterization of faba bean (Vicia faba) microsymbionts in Mexican soils.</title>
        <authorList>
            <person name="Rivera Orduna F.N."/>
            <person name="Guevara-Luna J."/>
            <person name="Yan J."/>
            <person name="Arroyo-Herrera I."/>
            <person name="Li Y."/>
            <person name="Vasquez-Murrieta M.S."/>
            <person name="Wang E.T."/>
        </authorList>
    </citation>
    <scope>NUCLEOTIDE SEQUENCE</scope>
    <source>
        <strain evidence="5">CH26</strain>
    </source>
</reference>
<dbReference type="InterPro" id="IPR027417">
    <property type="entry name" value="P-loop_NTPase"/>
</dbReference>
<dbReference type="RefSeq" id="WP_310866374.1">
    <property type="nucleotide sequence ID" value="NZ_JAVLSF010000643.1"/>
</dbReference>
<dbReference type="InterPro" id="IPR000185">
    <property type="entry name" value="SecA"/>
</dbReference>
<keyword evidence="2" id="KW-0653">Protein transport</keyword>
<organism evidence="5 6">
    <name type="scientific">Rhizobium hidalgonense</name>
    <dbReference type="NCBI Taxonomy" id="1538159"/>
    <lineage>
        <taxon>Bacteria</taxon>
        <taxon>Pseudomonadati</taxon>
        <taxon>Pseudomonadota</taxon>
        <taxon>Alphaproteobacteria</taxon>
        <taxon>Hyphomicrobiales</taxon>
        <taxon>Rhizobiaceae</taxon>
        <taxon>Rhizobium/Agrobacterium group</taxon>
        <taxon>Rhizobium</taxon>
    </lineage>
</organism>
<dbReference type="PROSITE" id="PS51196">
    <property type="entry name" value="SECA_MOTOR_DEAD"/>
    <property type="match status" value="1"/>
</dbReference>
<dbReference type="GO" id="GO:0006605">
    <property type="term" value="P:protein targeting"/>
    <property type="evidence" value="ECO:0007669"/>
    <property type="project" value="InterPro"/>
</dbReference>
<evidence type="ECO:0000313" key="5">
    <source>
        <dbReference type="EMBL" id="MDR9778273.1"/>
    </source>
</evidence>
<dbReference type="InterPro" id="IPR014018">
    <property type="entry name" value="SecA_motor_DEAD"/>
</dbReference>
<name>A0AAJ2H622_9HYPH</name>
<evidence type="ECO:0000256" key="1">
    <source>
        <dbReference type="ARBA" id="ARBA00022475"/>
    </source>
</evidence>
<proteinExistence type="predicted"/>
<dbReference type="GO" id="GO:0005829">
    <property type="term" value="C:cytosol"/>
    <property type="evidence" value="ECO:0007669"/>
    <property type="project" value="TreeGrafter"/>
</dbReference>
<keyword evidence="1" id="KW-0472">Membrane</keyword>
<dbReference type="GO" id="GO:0005886">
    <property type="term" value="C:plasma membrane"/>
    <property type="evidence" value="ECO:0007669"/>
    <property type="project" value="TreeGrafter"/>
</dbReference>
<gene>
    <name evidence="5" type="ORF">RJJ65_37680</name>
</gene>